<reference evidence="1" key="1">
    <citation type="journal article" date="2022" name="bioRxiv">
        <title>Deciphering the potential niche of two novel black yeast fungi from a biological soil crust based on their genomes, phenotypes, and melanin regulation.</title>
        <authorList>
            <consortium name="DOE Joint Genome Institute"/>
            <person name="Carr E.C."/>
            <person name="Barton Q."/>
            <person name="Grambo S."/>
            <person name="Sullivan M."/>
            <person name="Renfro C.M."/>
            <person name="Kuo A."/>
            <person name="Pangilinan J."/>
            <person name="Lipzen A."/>
            <person name="Keymanesh K."/>
            <person name="Savage E."/>
            <person name="Barry K."/>
            <person name="Grigoriev I.V."/>
            <person name="Riekhof W.R."/>
            <person name="Harris S.S."/>
        </authorList>
    </citation>
    <scope>NUCLEOTIDE SEQUENCE</scope>
    <source>
        <strain evidence="1">JF 03-4F</strain>
    </source>
</reference>
<dbReference type="SUPFAM" id="SSF51182">
    <property type="entry name" value="RmlC-like cupins"/>
    <property type="match status" value="1"/>
</dbReference>
<dbReference type="Gene3D" id="2.60.120.10">
    <property type="entry name" value="Jelly Rolls"/>
    <property type="match status" value="1"/>
</dbReference>
<organism evidence="1 2">
    <name type="scientific">Exophiala viscosa</name>
    <dbReference type="NCBI Taxonomy" id="2486360"/>
    <lineage>
        <taxon>Eukaryota</taxon>
        <taxon>Fungi</taxon>
        <taxon>Dikarya</taxon>
        <taxon>Ascomycota</taxon>
        <taxon>Pezizomycotina</taxon>
        <taxon>Eurotiomycetes</taxon>
        <taxon>Chaetothyriomycetidae</taxon>
        <taxon>Chaetothyriales</taxon>
        <taxon>Herpotrichiellaceae</taxon>
        <taxon>Exophiala</taxon>
    </lineage>
</organism>
<dbReference type="EMBL" id="MU404351">
    <property type="protein sequence ID" value="KAI1617010.1"/>
    <property type="molecule type" value="Genomic_DNA"/>
</dbReference>
<dbReference type="PANTHER" id="PTHR36156">
    <property type="entry name" value="SLR2101 PROTEIN"/>
    <property type="match status" value="1"/>
</dbReference>
<accession>A0AAN6E2K2</accession>
<dbReference type="PANTHER" id="PTHR36156:SF2">
    <property type="entry name" value="CUPIN TYPE-2 DOMAIN-CONTAINING PROTEIN"/>
    <property type="match status" value="1"/>
</dbReference>
<evidence type="ECO:0000313" key="1">
    <source>
        <dbReference type="EMBL" id="KAI1617010.1"/>
    </source>
</evidence>
<dbReference type="InterPro" id="IPR011051">
    <property type="entry name" value="RmlC_Cupin_sf"/>
</dbReference>
<keyword evidence="2" id="KW-1185">Reference proteome</keyword>
<comment type="caution">
    <text evidence="1">The sequence shown here is derived from an EMBL/GenBank/DDBJ whole genome shotgun (WGS) entry which is preliminary data.</text>
</comment>
<dbReference type="AlphaFoldDB" id="A0AAN6E2K2"/>
<evidence type="ECO:0000313" key="2">
    <source>
        <dbReference type="Proteomes" id="UP001203852"/>
    </source>
</evidence>
<dbReference type="Proteomes" id="UP001203852">
    <property type="component" value="Unassembled WGS sequence"/>
</dbReference>
<dbReference type="CDD" id="cd02231">
    <property type="entry name" value="cupin_BLL6423-like"/>
    <property type="match status" value="1"/>
</dbReference>
<dbReference type="InterPro" id="IPR047142">
    <property type="entry name" value="OryJ/VirC-like"/>
</dbReference>
<gene>
    <name evidence="1" type="ORF">EDD36DRAFT_484718</name>
</gene>
<protein>
    <submittedName>
        <fullName evidence="1">Cupin domain-containing protein</fullName>
    </submittedName>
</protein>
<name>A0AAN6E2K2_9EURO</name>
<proteinExistence type="predicted"/>
<dbReference type="InterPro" id="IPR014710">
    <property type="entry name" value="RmlC-like_jellyroll"/>
</dbReference>
<sequence length="186" mass="20387">MAEETGLPPNHRYITTHTSNGASVFLDSIPADVPTQPIREDVNFQLMYTTSEFPTDMNGDADVKRYQQFLQGEKPGLTIKRGSVLRVVNFAPDLNGEAAIMHRTVSIDYGIVVAGEIEASLDSGQKRLLSPGDIVIQRGTNHSWRNASTIKWARMVFVLQDALPIQISSTTLGEDYGGIPNVQPSS</sequence>